<sequence>MEKKIHPALLRLFVIFPNILSYVLLIGLVIFVSSNYAVLQQNGALPMWLGIMAVLAPAALFTTYRIRQKIKAGAM</sequence>
<evidence type="ECO:0008006" key="3">
    <source>
        <dbReference type="Google" id="ProtNLM"/>
    </source>
</evidence>
<dbReference type="PATRIC" id="fig|1461583.4.peg.503"/>
<evidence type="ECO:0000313" key="2">
    <source>
        <dbReference type="EMBL" id="CEA00237.1"/>
    </source>
</evidence>
<accession>A0A078M4H5</accession>
<proteinExistence type="predicted"/>
<evidence type="ECO:0000256" key="1">
    <source>
        <dbReference type="SAM" id="Phobius"/>
    </source>
</evidence>
<feature type="transmembrane region" description="Helical" evidence="1">
    <location>
        <begin position="12"/>
        <end position="33"/>
    </location>
</feature>
<protein>
    <recommendedName>
        <fullName evidence="3">Acyl-phosphate glycerol 3-phosphate acyltransferase</fullName>
    </recommendedName>
</protein>
<keyword evidence="1" id="KW-0472">Membrane</keyword>
<dbReference type="AlphaFoldDB" id="A0A078M4H5"/>
<dbReference type="EMBL" id="LN483073">
    <property type="protein sequence ID" value="CEA00237.1"/>
    <property type="molecule type" value="Genomic_DNA"/>
</dbReference>
<name>A0A078M4H5_9BACL</name>
<keyword evidence="1" id="KW-1133">Transmembrane helix</keyword>
<dbReference type="HOGENOM" id="CLU_2650147_0_0_9"/>
<reference evidence="2" key="1">
    <citation type="submission" date="2014-07" db="EMBL/GenBank/DDBJ databases">
        <authorList>
            <person name="Urmite Genomes Urmite Genomes"/>
        </authorList>
    </citation>
    <scope>NUCLEOTIDE SEQUENCE</scope>
    <source>
        <strain evidence="2">13S34_air</strain>
    </source>
</reference>
<keyword evidence="1" id="KW-0812">Transmembrane</keyword>
<gene>
    <name evidence="2" type="ORF">BN1050_00532</name>
</gene>
<organism evidence="2">
    <name type="scientific">Metalysinibacillus saudimassiliensis</name>
    <dbReference type="NCBI Taxonomy" id="1461583"/>
    <lineage>
        <taxon>Bacteria</taxon>
        <taxon>Bacillati</taxon>
        <taxon>Bacillota</taxon>
        <taxon>Bacilli</taxon>
        <taxon>Bacillales</taxon>
        <taxon>Caryophanaceae</taxon>
        <taxon>Metalysinibacillus</taxon>
    </lineage>
</organism>
<feature type="transmembrane region" description="Helical" evidence="1">
    <location>
        <begin position="45"/>
        <end position="66"/>
    </location>
</feature>